<dbReference type="AlphaFoldDB" id="A0A367ZTS9"/>
<reference evidence="1 2" key="1">
    <citation type="submission" date="2018-05" db="EMBL/GenBank/DDBJ databases">
        <title>A metagenomic window into the 2 km-deep terrestrial subsurface aquifer revealed taxonomically and functionally diverse microbial community comprising novel uncultured bacterial lineages.</title>
        <authorList>
            <person name="Kadnikov V.V."/>
            <person name="Mardanov A.V."/>
            <person name="Beletsky A.V."/>
            <person name="Banks D."/>
            <person name="Pimenov N.V."/>
            <person name="Frank Y.A."/>
            <person name="Karnachuk O.V."/>
            <person name="Ravin N.V."/>
        </authorList>
    </citation>
    <scope>NUCLEOTIDE SEQUENCE [LARGE SCALE GENOMIC DNA]</scope>
    <source>
        <strain evidence="1">BY5</strain>
    </source>
</reference>
<sequence length="43" mass="4312">MGGVIAGQAIVEPIPCFPEVLNAIEPVVAIRIGEGALENPLGG</sequence>
<protein>
    <submittedName>
        <fullName evidence="1">Uncharacterized protein</fullName>
    </submittedName>
</protein>
<evidence type="ECO:0000313" key="2">
    <source>
        <dbReference type="Proteomes" id="UP000252355"/>
    </source>
</evidence>
<gene>
    <name evidence="1" type="ORF">OZSIB_0688</name>
</gene>
<evidence type="ECO:0000313" key="1">
    <source>
        <dbReference type="EMBL" id="RCK81554.1"/>
    </source>
</evidence>
<dbReference type="EMBL" id="QOQW01000001">
    <property type="protein sequence ID" value="RCK81554.1"/>
    <property type="molecule type" value="Genomic_DNA"/>
</dbReference>
<dbReference type="Proteomes" id="UP000252355">
    <property type="component" value="Unassembled WGS sequence"/>
</dbReference>
<comment type="caution">
    <text evidence="1">The sequence shown here is derived from an EMBL/GenBank/DDBJ whole genome shotgun (WGS) entry which is preliminary data.</text>
</comment>
<accession>A0A367ZTS9</accession>
<organism evidence="1 2">
    <name type="scientific">Candidatus Ozemobacter sibiricus</name>
    <dbReference type="NCBI Taxonomy" id="2268124"/>
    <lineage>
        <taxon>Bacteria</taxon>
        <taxon>Candidatus Ozemobacteria</taxon>
        <taxon>Candidatus Ozemobacterales</taxon>
        <taxon>Candidatus Ozemobacteraceae</taxon>
        <taxon>Candidatus Ozemobacter</taxon>
    </lineage>
</organism>
<proteinExistence type="predicted"/>
<name>A0A367ZTS9_9BACT</name>